<proteinExistence type="predicted"/>
<dbReference type="Proteomes" id="UP000199480">
    <property type="component" value="Chromosome I"/>
</dbReference>
<dbReference type="EMBL" id="FMZL01000002">
    <property type="protein sequence ID" value="SDC02611.1"/>
    <property type="molecule type" value="Genomic_DNA"/>
</dbReference>
<reference evidence="2" key="2">
    <citation type="submission" date="2016-10" db="EMBL/GenBank/DDBJ databases">
        <authorList>
            <person name="de Groot N.N."/>
        </authorList>
    </citation>
    <scope>NUCLEOTIDE SEQUENCE [LARGE SCALE GENOMIC DNA]</scope>
    <source>
        <strain evidence="1">DSM 22619</strain>
        <strain evidence="2">DSM 22620</strain>
    </source>
</reference>
<evidence type="ECO:0000313" key="1">
    <source>
        <dbReference type="EMBL" id="SDC02611.1"/>
    </source>
</evidence>
<dbReference type="AlphaFoldDB" id="A0A1H1KSJ3"/>
<evidence type="ECO:0000313" key="2">
    <source>
        <dbReference type="EMBL" id="SDR65318.1"/>
    </source>
</evidence>
<reference evidence="3 4" key="1">
    <citation type="submission" date="2016-10" db="EMBL/GenBank/DDBJ databases">
        <authorList>
            <person name="Varghese N."/>
            <person name="Submissions S."/>
        </authorList>
    </citation>
    <scope>NUCLEOTIDE SEQUENCE [LARGE SCALE GENOMIC DNA]</scope>
    <source>
        <strain evidence="3">DSM 22619</strain>
        <strain evidence="4">DSM 22620</strain>
    </source>
</reference>
<dbReference type="STRING" id="604330.SAMN04489857_0244"/>
<sequence>MDVKQAVKIAANYVSSLEGMTNEYPDADTDTKLLRDIRFAVEGTRFNEEDDTWRIEVGFSRPWDQAHSPLAGIATVPLKDNRTIKTVTIDDKTGKVLAYGGN</sequence>
<dbReference type="RefSeq" id="WP_090844818.1">
    <property type="nucleotide sequence ID" value="NZ_CAXVJI010000001.1"/>
</dbReference>
<dbReference type="Proteomes" id="UP000198528">
    <property type="component" value="Unassembled WGS sequence"/>
</dbReference>
<keyword evidence="3" id="KW-1185">Reference proteome</keyword>
<dbReference type="EMBL" id="LT629759">
    <property type="protein sequence ID" value="SDR65318.1"/>
    <property type="molecule type" value="Genomic_DNA"/>
</dbReference>
<accession>A0A1H1KSJ3</accession>
<protein>
    <submittedName>
        <fullName evidence="2">Uncharacterized protein</fullName>
    </submittedName>
</protein>
<dbReference type="OrthoDB" id="9155172at2"/>
<name>A0A1H1KSJ3_9ACTN</name>
<dbReference type="GeneID" id="78499622"/>
<organism evidence="2 4">
    <name type="scientific">Parafannyhessea umbonata</name>
    <dbReference type="NCBI Taxonomy" id="604330"/>
    <lineage>
        <taxon>Bacteria</taxon>
        <taxon>Bacillati</taxon>
        <taxon>Actinomycetota</taxon>
        <taxon>Coriobacteriia</taxon>
        <taxon>Coriobacteriales</taxon>
        <taxon>Atopobiaceae</taxon>
        <taxon>Parafannyhessea</taxon>
    </lineage>
</organism>
<evidence type="ECO:0000313" key="3">
    <source>
        <dbReference type="Proteomes" id="UP000198528"/>
    </source>
</evidence>
<gene>
    <name evidence="1" type="ORF">SAMN04487824_10260</name>
    <name evidence="2" type="ORF">SAMN04489857_0244</name>
</gene>
<evidence type="ECO:0000313" key="4">
    <source>
        <dbReference type="Proteomes" id="UP000199480"/>
    </source>
</evidence>